<name>A0A845FAZ4_9BACI</name>
<protein>
    <submittedName>
        <fullName evidence="4">Serine hydrolase</fullName>
    </submittedName>
</protein>
<dbReference type="SUPFAM" id="SSF56601">
    <property type="entry name" value="beta-lactamase/transpeptidase-like"/>
    <property type="match status" value="1"/>
</dbReference>
<proteinExistence type="predicted"/>
<comment type="caution">
    <text evidence="4">The sequence shown here is derived from an EMBL/GenBank/DDBJ whole genome shotgun (WGS) entry which is preliminary data.</text>
</comment>
<dbReference type="Gene3D" id="3.40.710.10">
    <property type="entry name" value="DD-peptidase/beta-lactamase superfamily"/>
    <property type="match status" value="1"/>
</dbReference>
<accession>A0A845FAZ4</accession>
<dbReference type="Pfam" id="PF00144">
    <property type="entry name" value="Beta-lactamase"/>
    <property type="match status" value="1"/>
</dbReference>
<keyword evidence="2" id="KW-0472">Membrane</keyword>
<dbReference type="PANTHER" id="PTHR46825">
    <property type="entry name" value="D-ALANYL-D-ALANINE-CARBOXYPEPTIDASE/ENDOPEPTIDASE AMPH"/>
    <property type="match status" value="1"/>
</dbReference>
<dbReference type="GO" id="GO:0016787">
    <property type="term" value="F:hydrolase activity"/>
    <property type="evidence" value="ECO:0007669"/>
    <property type="project" value="UniProtKB-KW"/>
</dbReference>
<evidence type="ECO:0000256" key="1">
    <source>
        <dbReference type="ARBA" id="ARBA00004370"/>
    </source>
</evidence>
<dbReference type="PANTHER" id="PTHR46825:SF11">
    <property type="entry name" value="PENICILLIN-BINDING PROTEIN 4"/>
    <property type="match status" value="1"/>
</dbReference>
<gene>
    <name evidence="4" type="ORF">GLW00_12000</name>
</gene>
<keyword evidence="4" id="KW-0378">Hydrolase</keyword>
<dbReference type="AlphaFoldDB" id="A0A845FAZ4"/>
<evidence type="ECO:0000256" key="2">
    <source>
        <dbReference type="ARBA" id="ARBA00023136"/>
    </source>
</evidence>
<dbReference type="InterPro" id="IPR050491">
    <property type="entry name" value="AmpC-like"/>
</dbReference>
<evidence type="ECO:0000313" key="4">
    <source>
        <dbReference type="EMBL" id="MYL71582.1"/>
    </source>
</evidence>
<evidence type="ECO:0000259" key="3">
    <source>
        <dbReference type="Pfam" id="PF00144"/>
    </source>
</evidence>
<dbReference type="InterPro" id="IPR012338">
    <property type="entry name" value="Beta-lactam/transpept-like"/>
</dbReference>
<evidence type="ECO:0000313" key="5">
    <source>
        <dbReference type="Proteomes" id="UP000450457"/>
    </source>
</evidence>
<dbReference type="Proteomes" id="UP000450457">
    <property type="component" value="Unassembled WGS sequence"/>
</dbReference>
<feature type="domain" description="Beta-lactamase-related" evidence="3">
    <location>
        <begin position="22"/>
        <end position="351"/>
    </location>
</feature>
<dbReference type="InterPro" id="IPR001466">
    <property type="entry name" value="Beta-lactam-related"/>
</dbReference>
<comment type="subcellular location">
    <subcellularLocation>
        <location evidence="1">Membrane</location>
    </subcellularLocation>
</comment>
<sequence length="383" mass="44473">MEGTSMNNIDVRNKELEKLFDYLESNRLFSGVVLLSEEGEAFYKRAVGKKSEIKQQTIDAIFEIASISKSFTAVAIMMLNDEKKLRLDDDITKYFPSLPYKGITIKNLLNHTSGLPDYMEWFEDTKNWNHSRVATNQDVINYLNKEKPEVLFKVNEKWEYCNTGYVLLAEIIGMVSNLTYDEFLNKRIFTPLEMVNTSTHSQFLESRLENFSLGYIYDWEKGIYYLPQQLKEHKYVYFFDGVKGDGGIKSTAADLLKWEQAIYNNELLSQEAIDMILSSTSLKGNVTTGYCPGLHKDFGGYGLGWKLENHPRYKEIVLHDGYWAGFCTSLISYKDFNKSIIMLNNLDFTDEKLNEIPHILTLALERILFYEQVNLEEFEQLIN</sequence>
<dbReference type="GO" id="GO:0016020">
    <property type="term" value="C:membrane"/>
    <property type="evidence" value="ECO:0007669"/>
    <property type="project" value="UniProtKB-SubCell"/>
</dbReference>
<dbReference type="EMBL" id="WMFA01000004">
    <property type="protein sequence ID" value="MYL71582.1"/>
    <property type="molecule type" value="Genomic_DNA"/>
</dbReference>
<reference evidence="4 5" key="1">
    <citation type="submission" date="2019-11" db="EMBL/GenBank/DDBJ databases">
        <title>Genome sequences of 17 halophilic strains isolated from different environments.</title>
        <authorList>
            <person name="Furrow R.E."/>
        </authorList>
    </citation>
    <scope>NUCLEOTIDE SEQUENCE [LARGE SCALE GENOMIC DNA]</scope>
    <source>
        <strain evidence="4 5">SL-4</strain>
    </source>
</reference>
<organism evidence="4 5">
    <name type="scientific">Halobacillus litoralis</name>
    <dbReference type="NCBI Taxonomy" id="45668"/>
    <lineage>
        <taxon>Bacteria</taxon>
        <taxon>Bacillati</taxon>
        <taxon>Bacillota</taxon>
        <taxon>Bacilli</taxon>
        <taxon>Bacillales</taxon>
        <taxon>Bacillaceae</taxon>
        <taxon>Halobacillus</taxon>
    </lineage>
</organism>